<evidence type="ECO:0000313" key="9">
    <source>
        <dbReference type="EMBL" id="EFI28677.1"/>
    </source>
</evidence>
<comment type="subcellular location">
    <subcellularLocation>
        <location evidence="4 5">Nucleus</location>
    </subcellularLocation>
</comment>
<dbReference type="PROSITE" id="PS00027">
    <property type="entry name" value="HOMEOBOX_1"/>
    <property type="match status" value="1"/>
</dbReference>
<feature type="coiled-coil region" evidence="6">
    <location>
        <begin position="589"/>
        <end position="616"/>
    </location>
</feature>
<dbReference type="GO" id="GO:0000981">
    <property type="term" value="F:DNA-binding transcription factor activity, RNA polymerase II-specific"/>
    <property type="evidence" value="ECO:0007669"/>
    <property type="project" value="InterPro"/>
</dbReference>
<dbReference type="KEGG" id="cci:CC1G_13704"/>
<keyword evidence="2 4" id="KW-0371">Homeobox</keyword>
<dbReference type="VEuPathDB" id="FungiDB:CC1G_13704"/>
<dbReference type="EMBL" id="AACS02000001">
    <property type="protein sequence ID" value="EFI28677.1"/>
    <property type="molecule type" value="Genomic_DNA"/>
</dbReference>
<dbReference type="GO" id="GO:0003677">
    <property type="term" value="F:DNA binding"/>
    <property type="evidence" value="ECO:0007669"/>
    <property type="project" value="UniProtKB-UniRule"/>
</dbReference>
<dbReference type="InParanoid" id="D6RK41"/>
<comment type="caution">
    <text evidence="9">The sequence shown here is derived from an EMBL/GenBank/DDBJ whole genome shotgun (WGS) entry which is preliminary data.</text>
</comment>
<dbReference type="OrthoDB" id="6159439at2759"/>
<evidence type="ECO:0000256" key="5">
    <source>
        <dbReference type="RuleBase" id="RU000682"/>
    </source>
</evidence>
<dbReference type="eggNOG" id="ENOG502R18P">
    <property type="taxonomic scope" value="Eukaryota"/>
</dbReference>
<protein>
    <submittedName>
        <fullName evidence="9">Homeodomain mating-type protein</fullName>
    </submittedName>
</protein>
<evidence type="ECO:0000256" key="4">
    <source>
        <dbReference type="PROSITE-ProRule" id="PRU00108"/>
    </source>
</evidence>
<dbReference type="RefSeq" id="XP_002912171.1">
    <property type="nucleotide sequence ID" value="XM_002912125.1"/>
</dbReference>
<dbReference type="Pfam" id="PF00046">
    <property type="entry name" value="Homeodomain"/>
    <property type="match status" value="1"/>
</dbReference>
<feature type="compositionally biased region" description="Low complexity" evidence="7">
    <location>
        <begin position="425"/>
        <end position="436"/>
    </location>
</feature>
<keyword evidence="6" id="KW-0175">Coiled coil</keyword>
<dbReference type="Gene3D" id="1.10.10.60">
    <property type="entry name" value="Homeodomain-like"/>
    <property type="match status" value="1"/>
</dbReference>
<evidence type="ECO:0000256" key="6">
    <source>
        <dbReference type="SAM" id="Coils"/>
    </source>
</evidence>
<accession>D6RK41</accession>
<feature type="compositionally biased region" description="Polar residues" evidence="7">
    <location>
        <begin position="403"/>
        <end position="416"/>
    </location>
</feature>
<dbReference type="GO" id="GO:0005634">
    <property type="term" value="C:nucleus"/>
    <property type="evidence" value="ECO:0007669"/>
    <property type="project" value="UniProtKB-SubCell"/>
</dbReference>
<dbReference type="InterPro" id="IPR017970">
    <property type="entry name" value="Homeobox_CS"/>
</dbReference>
<keyword evidence="3 4" id="KW-0539">Nucleus</keyword>
<dbReference type="InterPro" id="IPR001356">
    <property type="entry name" value="HD"/>
</dbReference>
<evidence type="ECO:0000256" key="7">
    <source>
        <dbReference type="SAM" id="MobiDB-lite"/>
    </source>
</evidence>
<organism evidence="9 10">
    <name type="scientific">Coprinopsis cinerea (strain Okayama-7 / 130 / ATCC MYA-4618 / FGSC 9003)</name>
    <name type="common">Inky cap fungus</name>
    <name type="synonym">Hormographiella aspergillata</name>
    <dbReference type="NCBI Taxonomy" id="240176"/>
    <lineage>
        <taxon>Eukaryota</taxon>
        <taxon>Fungi</taxon>
        <taxon>Dikarya</taxon>
        <taxon>Basidiomycota</taxon>
        <taxon>Agaricomycotina</taxon>
        <taxon>Agaricomycetes</taxon>
        <taxon>Agaricomycetidae</taxon>
        <taxon>Agaricales</taxon>
        <taxon>Agaricineae</taxon>
        <taxon>Psathyrellaceae</taxon>
        <taxon>Coprinopsis</taxon>
    </lineage>
</organism>
<evidence type="ECO:0000256" key="3">
    <source>
        <dbReference type="ARBA" id="ARBA00023242"/>
    </source>
</evidence>
<dbReference type="CDD" id="cd00086">
    <property type="entry name" value="homeodomain"/>
    <property type="match status" value="1"/>
</dbReference>
<dbReference type="PROSITE" id="PS50071">
    <property type="entry name" value="HOMEOBOX_2"/>
    <property type="match status" value="1"/>
</dbReference>
<feature type="DNA-binding region" description="Homeobox" evidence="4">
    <location>
        <begin position="141"/>
        <end position="200"/>
    </location>
</feature>
<keyword evidence="1 4" id="KW-0238">DNA-binding</keyword>
<dbReference type="SMART" id="SM00389">
    <property type="entry name" value="HOX"/>
    <property type="match status" value="1"/>
</dbReference>
<evidence type="ECO:0000259" key="8">
    <source>
        <dbReference type="PROSITE" id="PS50071"/>
    </source>
</evidence>
<feature type="compositionally biased region" description="Pro residues" evidence="7">
    <location>
        <begin position="444"/>
        <end position="453"/>
    </location>
</feature>
<feature type="domain" description="Homeobox" evidence="8">
    <location>
        <begin position="139"/>
        <end position="199"/>
    </location>
</feature>
<reference evidence="9 10" key="1">
    <citation type="journal article" date="2010" name="Proc. Natl. Acad. Sci. U.S.A.">
        <title>Insights into evolution of multicellular fungi from the assembled chromosomes of the mushroom Coprinopsis cinerea (Coprinus cinereus).</title>
        <authorList>
            <person name="Stajich J.E."/>
            <person name="Wilke S.K."/>
            <person name="Ahren D."/>
            <person name="Au C.H."/>
            <person name="Birren B.W."/>
            <person name="Borodovsky M."/>
            <person name="Burns C."/>
            <person name="Canback B."/>
            <person name="Casselton L.A."/>
            <person name="Cheng C.K."/>
            <person name="Deng J."/>
            <person name="Dietrich F.S."/>
            <person name="Fargo D.C."/>
            <person name="Farman M.L."/>
            <person name="Gathman A.C."/>
            <person name="Goldberg J."/>
            <person name="Guigo R."/>
            <person name="Hoegger P.J."/>
            <person name="Hooker J.B."/>
            <person name="Huggins A."/>
            <person name="James T.Y."/>
            <person name="Kamada T."/>
            <person name="Kilaru S."/>
            <person name="Kodira C."/>
            <person name="Kues U."/>
            <person name="Kupfer D."/>
            <person name="Kwan H.S."/>
            <person name="Lomsadze A."/>
            <person name="Li W."/>
            <person name="Lilly W.W."/>
            <person name="Ma L.J."/>
            <person name="Mackey A.J."/>
            <person name="Manning G."/>
            <person name="Martin F."/>
            <person name="Muraguchi H."/>
            <person name="Natvig D.O."/>
            <person name="Palmerini H."/>
            <person name="Ramesh M.A."/>
            <person name="Rehmeyer C.J."/>
            <person name="Roe B.A."/>
            <person name="Shenoy N."/>
            <person name="Stanke M."/>
            <person name="Ter-Hovhannisyan V."/>
            <person name="Tunlid A."/>
            <person name="Velagapudi R."/>
            <person name="Vision T.J."/>
            <person name="Zeng Q."/>
            <person name="Zolan M.E."/>
            <person name="Pukkila P.J."/>
        </authorList>
    </citation>
    <scope>NUCLEOTIDE SEQUENCE [LARGE SCALE GENOMIC DNA]</scope>
    <source>
        <strain evidence="10">Okayama-7 / 130 / ATCC MYA-4618 / FGSC 9003</strain>
    </source>
</reference>
<evidence type="ECO:0000256" key="1">
    <source>
        <dbReference type="ARBA" id="ARBA00023125"/>
    </source>
</evidence>
<dbReference type="SUPFAM" id="SSF46689">
    <property type="entry name" value="Homeodomain-like"/>
    <property type="match status" value="1"/>
</dbReference>
<dbReference type="STRING" id="240176.D6RK41"/>
<gene>
    <name evidence="9" type="ORF">CC1G_13704</name>
</gene>
<name>D6RK41_COPC7</name>
<feature type="region of interest" description="Disordered" evidence="7">
    <location>
        <begin position="224"/>
        <end position="270"/>
    </location>
</feature>
<dbReference type="OMA" id="TTIAPCA"/>
<evidence type="ECO:0000313" key="10">
    <source>
        <dbReference type="Proteomes" id="UP000001861"/>
    </source>
</evidence>
<dbReference type="Proteomes" id="UP000001861">
    <property type="component" value="Unassembled WGS sequence"/>
</dbReference>
<sequence length="620" mass="69396">MVEVQKSRKDMWLQLSRASQSWTLRARQRPSQITSSSASSSSYAIPPLQLTIPDDFIADLSLTPEARGQILLRIKDTIMKVHENGYANLCRDYSKKIATHSLRFDALVISGARDAYQRSFNEQLSQLQLEIERLSHQFHAPSAKRTPFNSEYTPLLEKYFEYHAYPSARDREWLARKTMMTTRQIEVWFQNHRRRARKEGIHFERLPMDRLPVQLSLEDLEDKLSPLTSPRNHRHKNHRIPTPPPERSAASPEPCLGVSSRGDSILDHTYSPPHAFPTKYNKVQRHDDLFSFPRVDCIPAPMWDRRPSQSHSAPTYTIEQLCETLASMRIHGPAMDEGCDQPRPWYACRVTGPISAPHPALTNPSRPTLRLATTRSSSKSPAPRRGRQPSTPIPQRSNRRRGSTSPMTALSPSFPNSRRRVIPRLSSHSSLSSIDSSDLDTPDGSPPMPPISTLPPAAEKESIHDPLSVDSPVNKAPCGRILPPTFLLIASHRRSEGSHIYRLASPHPFCSTPLSLFLVALFSSSPAFDTLVHFIVFLRLSKGLGALAVDYRWVVGPFKGIQPSVHPPAGLGCSPQAVASTSQTRSTAALSDLEQQVEAKRELEELEARAKAIRAGIPTA</sequence>
<feature type="region of interest" description="Disordered" evidence="7">
    <location>
        <begin position="356"/>
        <end position="471"/>
    </location>
</feature>
<dbReference type="AlphaFoldDB" id="D6RK41"/>
<feature type="compositionally biased region" description="Polar residues" evidence="7">
    <location>
        <begin position="362"/>
        <end position="380"/>
    </location>
</feature>
<dbReference type="GeneID" id="6017229"/>
<proteinExistence type="predicted"/>
<dbReference type="InterPro" id="IPR009057">
    <property type="entry name" value="Homeodomain-like_sf"/>
</dbReference>
<keyword evidence="10" id="KW-1185">Reference proteome</keyword>
<evidence type="ECO:0000256" key="2">
    <source>
        <dbReference type="ARBA" id="ARBA00023155"/>
    </source>
</evidence>
<dbReference type="HOGENOM" id="CLU_440759_0_0_1"/>